<keyword evidence="4" id="KW-1003">Cell membrane</keyword>
<evidence type="ECO:0000256" key="2">
    <source>
        <dbReference type="ARBA" id="ARBA00009773"/>
    </source>
</evidence>
<comment type="similarity">
    <text evidence="2">Belongs to the autoinducer-2 exporter (AI-2E) (TC 2.A.86) family.</text>
</comment>
<evidence type="ECO:0000256" key="1">
    <source>
        <dbReference type="ARBA" id="ARBA00004651"/>
    </source>
</evidence>
<dbReference type="GO" id="GO:0005886">
    <property type="term" value="C:plasma membrane"/>
    <property type="evidence" value="ECO:0007669"/>
    <property type="project" value="UniProtKB-SubCell"/>
</dbReference>
<comment type="subcellular location">
    <subcellularLocation>
        <location evidence="1">Cell membrane</location>
        <topology evidence="1">Multi-pass membrane protein</topology>
    </subcellularLocation>
</comment>
<feature type="transmembrane region" description="Helical" evidence="8">
    <location>
        <begin position="164"/>
        <end position="183"/>
    </location>
</feature>
<feature type="transmembrane region" description="Helical" evidence="8">
    <location>
        <begin position="12"/>
        <end position="32"/>
    </location>
</feature>
<dbReference type="BioCyc" id="CPER289380:GI76-1891-MONOMER"/>
<evidence type="ECO:0000256" key="6">
    <source>
        <dbReference type="ARBA" id="ARBA00022989"/>
    </source>
</evidence>
<evidence type="ECO:0000256" key="4">
    <source>
        <dbReference type="ARBA" id="ARBA00022475"/>
    </source>
</evidence>
<feature type="transmembrane region" description="Helical" evidence="8">
    <location>
        <begin position="318"/>
        <end position="347"/>
    </location>
</feature>
<gene>
    <name evidence="9" type="ordered locus">CPR_1880</name>
</gene>
<feature type="transmembrane region" description="Helical" evidence="8">
    <location>
        <begin position="38"/>
        <end position="56"/>
    </location>
</feature>
<dbReference type="EMBL" id="CP000312">
    <property type="protein sequence ID" value="ABG87301.1"/>
    <property type="molecule type" value="Genomic_DNA"/>
</dbReference>
<dbReference type="GO" id="GO:0055085">
    <property type="term" value="P:transmembrane transport"/>
    <property type="evidence" value="ECO:0007669"/>
    <property type="project" value="TreeGrafter"/>
</dbReference>
<accession>Q0SRR7</accession>
<dbReference type="AlphaFoldDB" id="Q0SRR7"/>
<reference evidence="9 10" key="1">
    <citation type="journal article" date="2006" name="Genome Res.">
        <title>Skewed genomic variability in strains of the toxigenic bacterial pathogen, Clostridium perfringens.</title>
        <authorList>
            <person name="Myers G.S."/>
            <person name="Rasko D.A."/>
            <person name="Cheung J.K."/>
            <person name="Ravel J."/>
            <person name="Seshadri R."/>
            <person name="Deboy R.T."/>
            <person name="Ren Q."/>
            <person name="Varga J."/>
            <person name="Awad M.M."/>
            <person name="Brinkac L.M."/>
            <person name="Daugherty S.C."/>
            <person name="Haft D.H."/>
            <person name="Dodson R.J."/>
            <person name="Madupu R."/>
            <person name="Nelson W.C."/>
            <person name="Rosovitz M.J."/>
            <person name="Sullivan S.A."/>
            <person name="Khouri H."/>
            <person name="Dimitrov G.I."/>
            <person name="Watkins K.L."/>
            <person name="Mulligan S."/>
            <person name="Benton J."/>
            <person name="Radune D."/>
            <person name="Fisher D.J."/>
            <person name="Atkins H.S."/>
            <person name="Hiscox T."/>
            <person name="Jost B.H."/>
            <person name="Billington S.J."/>
            <person name="Songer J.G."/>
            <person name="McClane B.A."/>
            <person name="Titball R.W."/>
            <person name="Rood J.I."/>
            <person name="Melville S.B."/>
            <person name="Paulsen I.T."/>
        </authorList>
    </citation>
    <scope>NUCLEOTIDE SEQUENCE [LARGE SCALE GENOMIC DNA]</scope>
    <source>
        <strain evidence="10">SM101 / Type A</strain>
    </source>
</reference>
<dbReference type="Proteomes" id="UP000001824">
    <property type="component" value="Chromosome"/>
</dbReference>
<name>Q0SRR7_CLOPS</name>
<feature type="transmembrane region" description="Helical" evidence="8">
    <location>
        <begin position="232"/>
        <end position="257"/>
    </location>
</feature>
<proteinExistence type="inferred from homology"/>
<dbReference type="PANTHER" id="PTHR21716:SF53">
    <property type="entry name" value="PERMEASE PERM-RELATED"/>
    <property type="match status" value="1"/>
</dbReference>
<dbReference type="RefSeq" id="WP_011592761.1">
    <property type="nucleotide sequence ID" value="NC_008262.1"/>
</dbReference>
<dbReference type="PANTHER" id="PTHR21716">
    <property type="entry name" value="TRANSMEMBRANE PROTEIN"/>
    <property type="match status" value="1"/>
</dbReference>
<evidence type="ECO:0000313" key="10">
    <source>
        <dbReference type="Proteomes" id="UP000001824"/>
    </source>
</evidence>
<dbReference type="Pfam" id="PF01594">
    <property type="entry name" value="AI-2E_transport"/>
    <property type="match status" value="1"/>
</dbReference>
<evidence type="ECO:0000256" key="7">
    <source>
        <dbReference type="ARBA" id="ARBA00023136"/>
    </source>
</evidence>
<evidence type="ECO:0000256" key="5">
    <source>
        <dbReference type="ARBA" id="ARBA00022692"/>
    </source>
</evidence>
<dbReference type="InterPro" id="IPR002549">
    <property type="entry name" value="AI-2E-like"/>
</dbReference>
<keyword evidence="5 8" id="KW-0812">Transmembrane</keyword>
<evidence type="ECO:0000313" key="9">
    <source>
        <dbReference type="EMBL" id="ABG87301.1"/>
    </source>
</evidence>
<organism evidence="9 10">
    <name type="scientific">Clostridium perfringens (strain SM101 / Type A)</name>
    <dbReference type="NCBI Taxonomy" id="289380"/>
    <lineage>
        <taxon>Bacteria</taxon>
        <taxon>Bacillati</taxon>
        <taxon>Bacillota</taxon>
        <taxon>Clostridia</taxon>
        <taxon>Eubacteriales</taxon>
        <taxon>Clostridiaceae</taxon>
        <taxon>Clostridium</taxon>
    </lineage>
</organism>
<keyword evidence="7 8" id="KW-0472">Membrane</keyword>
<keyword evidence="6 8" id="KW-1133">Transmembrane helix</keyword>
<feature type="transmembrane region" description="Helical" evidence="8">
    <location>
        <begin position="77"/>
        <end position="98"/>
    </location>
</feature>
<evidence type="ECO:0000256" key="8">
    <source>
        <dbReference type="SAM" id="Phobius"/>
    </source>
</evidence>
<evidence type="ECO:0000256" key="3">
    <source>
        <dbReference type="ARBA" id="ARBA00022448"/>
    </source>
</evidence>
<keyword evidence="3" id="KW-0813">Transport</keyword>
<protein>
    <submittedName>
        <fullName evidence="9">Putative membrane protein</fullName>
    </submittedName>
</protein>
<dbReference type="KEGG" id="cpr:CPR_1880"/>
<sequence>MFKKHNFHFNWLPLILISTVSIMLIFNIRSILSEGIRPFLSVLTPFFWAFGVAYLINPLMMLIEKSFKLKRAFSLMISYILVIICVYILIAIIVPTIFDSLSELFSNLSEYASSAESWINSTLASMNVPLDLNHLNTSATEFISKTSTLLSNIVGSLLTQTIKITSSVVKFVFGFIISIYMLMDKETLIGGCKKIIIAVMPSEKSSELFISFMAEAHNIFSRFIIGKIIDSLIIGVLCYIGLLLMGTQYAVLISFIVGLTNMIPYFGPFIGMIPAFLLTLIVQPSMAIWVLLFIFILQQFDGWYLGPKILGDQVGVSPLFIIFAVTVGGGIFGVLGMFLSVPIIALIKIYTEKLIEYRLENKKQNLKNKEDI</sequence>